<dbReference type="PROSITE" id="PS00973">
    <property type="entry name" value="USP_2"/>
    <property type="match status" value="1"/>
</dbReference>
<feature type="compositionally biased region" description="Polar residues" evidence="7">
    <location>
        <begin position="372"/>
        <end position="385"/>
    </location>
</feature>
<evidence type="ECO:0000256" key="7">
    <source>
        <dbReference type="SAM" id="MobiDB-lite"/>
    </source>
</evidence>
<keyword evidence="3 6" id="KW-0833">Ubl conjugation pathway</keyword>
<accession>A0A084G026</accession>
<dbReference type="InterPro" id="IPR001394">
    <property type="entry name" value="Peptidase_C19_UCH"/>
</dbReference>
<dbReference type="KEGG" id="sapo:SAPIO_CDS8623"/>
<feature type="compositionally biased region" description="Pro residues" evidence="7">
    <location>
        <begin position="158"/>
        <end position="169"/>
    </location>
</feature>
<dbReference type="GO" id="GO:0006508">
    <property type="term" value="P:proteolysis"/>
    <property type="evidence" value="ECO:0007669"/>
    <property type="project" value="UniProtKB-KW"/>
</dbReference>
<evidence type="ECO:0000256" key="2">
    <source>
        <dbReference type="ARBA" id="ARBA00022670"/>
    </source>
</evidence>
<dbReference type="GO" id="GO:0005634">
    <property type="term" value="C:nucleus"/>
    <property type="evidence" value="ECO:0007669"/>
    <property type="project" value="TreeGrafter"/>
</dbReference>
<dbReference type="PANTHER" id="PTHR24006">
    <property type="entry name" value="UBIQUITIN CARBOXYL-TERMINAL HYDROLASE"/>
    <property type="match status" value="1"/>
</dbReference>
<feature type="compositionally biased region" description="Basic and acidic residues" evidence="7">
    <location>
        <begin position="251"/>
        <end position="267"/>
    </location>
</feature>
<dbReference type="InterPro" id="IPR050164">
    <property type="entry name" value="Peptidase_C19"/>
</dbReference>
<dbReference type="AlphaFoldDB" id="A0A084G026"/>
<evidence type="ECO:0000259" key="8">
    <source>
        <dbReference type="PROSITE" id="PS50235"/>
    </source>
</evidence>
<dbReference type="SUPFAM" id="SSF54001">
    <property type="entry name" value="Cysteine proteinases"/>
    <property type="match status" value="1"/>
</dbReference>
<dbReference type="InterPro" id="IPR028889">
    <property type="entry name" value="USP"/>
</dbReference>
<dbReference type="HOGENOM" id="CLU_008279_3_0_1"/>
<feature type="compositionally biased region" description="Low complexity" evidence="7">
    <location>
        <begin position="121"/>
        <end position="136"/>
    </location>
</feature>
<sequence length="931" mass="99547">MNNRHLPAGPAMQGAGGPSGSVGSEMPTGPSHGGGGGGGGGRGRRGPQHFAHQYHHQPMHHFTNYVPPYPAQYYPAMHPHPQYQNGAMQSPAYMPYQTPYGRSPPPMHQYVPMVGVSVQQNYSSRQSQNSPILSTPYQPPPVPAPIPPHTPSSTHSPRVPPARTTPPKPQAVEAIKPQPAASQVESPPPIVEERPPFRAPIPWLSRPDEPFPKRTLKKSRRKQMQPLSGGNSVELPVEQHEGATTEAARVASEHSEKPNEAQSKEPEVTSAVETVSKLSAAEEAAALKAEPAQPSDIDTGIPSTPASTHQPSVSISAETSPSAKSTSRPTVPAVPVIPAVPKPGAKEVKAPASVGGDEKQAEKPKIEEVKVNGSSVPQTESAADTTAQAISGLEGNVPIPAPASAPIPQKPKSWASLLSTPASAARAPSATASGVSSASSAVGATASASTLRNGSISGLPRANSESLAEALRSYRVGATSTISQIEPRGLINGGNMCYMNSVLQVLLFCTPFYDFLDQVSKKAAHSFKSETPLIDAMIVFMREFRVIASSTSIDQLQEAIKGKDRTYGDPLTPNFLYDEMKRSKWFATLEQGHQQDAEEFLGWLLQALDDECSKVMGVGTPAKAPSTSGDSAHDQDDPSSGWLEVGPRQKSVITRTSGSTSSSPISKIFGGLLRSELRVPGLKPSITTEPYQPLQLDIGSPNVRNIIDALKGLTSQEKLHGDFNSLRGKNVEASKQVLIDELPPVLILHLKRFQFDAAGGTLKIAKKVGYPLELDIPREVLSRQKVASLGNKMPKYRLFAVVYHHGKNASVGHYTVDVRRQDGAQWIRIDDTKIEPVRAEDVAKGGTEDDMAKEMRREANANGGSSNRFGGMNDEDTGDEEGWKQVPSAASGGNRRWSSIVNGGGKPGSKSKSQDTNNDKSVAYILFYQRI</sequence>
<feature type="region of interest" description="Disordered" evidence="7">
    <location>
        <begin position="618"/>
        <end position="663"/>
    </location>
</feature>
<dbReference type="EC" id="3.4.19.12" evidence="6"/>
<dbReference type="Proteomes" id="UP000028545">
    <property type="component" value="Unassembled WGS sequence"/>
</dbReference>
<feature type="compositionally biased region" description="Polar residues" evidence="7">
    <location>
        <begin position="301"/>
        <end position="328"/>
    </location>
</feature>
<keyword evidence="5 6" id="KW-0788">Thiol protease</keyword>
<evidence type="ECO:0000313" key="9">
    <source>
        <dbReference type="EMBL" id="KEZ40688.1"/>
    </source>
</evidence>
<feature type="compositionally biased region" description="Low complexity" evidence="7">
    <location>
        <begin position="651"/>
        <end position="663"/>
    </location>
</feature>
<dbReference type="OMA" id="AMIMFMK"/>
<organism evidence="9 10">
    <name type="scientific">Pseudallescheria apiosperma</name>
    <name type="common">Scedosporium apiospermum</name>
    <dbReference type="NCBI Taxonomy" id="563466"/>
    <lineage>
        <taxon>Eukaryota</taxon>
        <taxon>Fungi</taxon>
        <taxon>Dikarya</taxon>
        <taxon>Ascomycota</taxon>
        <taxon>Pezizomycotina</taxon>
        <taxon>Sordariomycetes</taxon>
        <taxon>Hypocreomycetidae</taxon>
        <taxon>Microascales</taxon>
        <taxon>Microascaceae</taxon>
        <taxon>Scedosporium</taxon>
    </lineage>
</organism>
<gene>
    <name evidence="9" type="ORF">SAPIO_CDS8623</name>
</gene>
<feature type="region of interest" description="Disordered" evidence="7">
    <location>
        <begin position="121"/>
        <end position="385"/>
    </location>
</feature>
<dbReference type="Gene3D" id="3.90.70.10">
    <property type="entry name" value="Cysteine proteinases"/>
    <property type="match status" value="1"/>
</dbReference>
<feature type="compositionally biased region" description="Low complexity" evidence="7">
    <location>
        <begin position="329"/>
        <end position="343"/>
    </location>
</feature>
<dbReference type="VEuPathDB" id="FungiDB:SAPIO_CDS8623"/>
<keyword evidence="4 6" id="KW-0378">Hydrolase</keyword>
<dbReference type="GO" id="GO:0004843">
    <property type="term" value="F:cysteine-type deubiquitinase activity"/>
    <property type="evidence" value="ECO:0007669"/>
    <property type="project" value="UniProtKB-UniRule"/>
</dbReference>
<dbReference type="EMBL" id="JOWA01000121">
    <property type="protein sequence ID" value="KEZ40688.1"/>
    <property type="molecule type" value="Genomic_DNA"/>
</dbReference>
<comment type="similarity">
    <text evidence="6">Belongs to the peptidase C19 family.</text>
</comment>
<evidence type="ECO:0000256" key="5">
    <source>
        <dbReference type="ARBA" id="ARBA00022807"/>
    </source>
</evidence>
<protein>
    <recommendedName>
        <fullName evidence="6">Ubiquitin carboxyl-terminal hydrolase</fullName>
        <ecNumber evidence="6">3.4.19.12</ecNumber>
    </recommendedName>
</protein>
<proteinExistence type="inferred from homology"/>
<dbReference type="PROSITE" id="PS00972">
    <property type="entry name" value="USP_1"/>
    <property type="match status" value="1"/>
</dbReference>
<dbReference type="Pfam" id="PF00443">
    <property type="entry name" value="UCH"/>
    <property type="match status" value="1"/>
</dbReference>
<feature type="region of interest" description="Disordered" evidence="7">
    <location>
        <begin position="1"/>
        <end position="49"/>
    </location>
</feature>
<reference evidence="9 10" key="1">
    <citation type="journal article" date="2014" name="Genome Announc.">
        <title>Draft genome sequence of the pathogenic fungus Scedosporium apiospermum.</title>
        <authorList>
            <person name="Vandeputte P."/>
            <person name="Ghamrawi S."/>
            <person name="Rechenmann M."/>
            <person name="Iltis A."/>
            <person name="Giraud S."/>
            <person name="Fleury M."/>
            <person name="Thornton C."/>
            <person name="Delhaes L."/>
            <person name="Meyer W."/>
            <person name="Papon N."/>
            <person name="Bouchara J.P."/>
        </authorList>
    </citation>
    <scope>NUCLEOTIDE SEQUENCE [LARGE SCALE GENOMIC DNA]</scope>
    <source>
        <strain evidence="9 10">IHEM 14462</strain>
    </source>
</reference>
<evidence type="ECO:0000256" key="3">
    <source>
        <dbReference type="ARBA" id="ARBA00022786"/>
    </source>
</evidence>
<feature type="compositionally biased region" description="Low complexity" evidence="7">
    <location>
        <begin position="276"/>
        <end position="289"/>
    </location>
</feature>
<dbReference type="CDD" id="cd02257">
    <property type="entry name" value="Peptidase_C19"/>
    <property type="match status" value="1"/>
</dbReference>
<dbReference type="InterPro" id="IPR038765">
    <property type="entry name" value="Papain-like_cys_pep_sf"/>
</dbReference>
<evidence type="ECO:0000313" key="10">
    <source>
        <dbReference type="Proteomes" id="UP000028545"/>
    </source>
</evidence>
<dbReference type="PROSITE" id="PS50235">
    <property type="entry name" value="USP_3"/>
    <property type="match status" value="1"/>
</dbReference>
<dbReference type="InterPro" id="IPR018200">
    <property type="entry name" value="USP_CS"/>
</dbReference>
<dbReference type="OrthoDB" id="429671at2759"/>
<keyword evidence="10" id="KW-1185">Reference proteome</keyword>
<name>A0A084G026_PSEDA</name>
<keyword evidence="2 6" id="KW-0645">Protease</keyword>
<dbReference type="GeneID" id="27727695"/>
<feature type="compositionally biased region" description="Gly residues" evidence="7">
    <location>
        <begin position="31"/>
        <end position="41"/>
    </location>
</feature>
<feature type="compositionally biased region" description="Pro residues" evidence="7">
    <location>
        <begin position="137"/>
        <end position="150"/>
    </location>
</feature>
<dbReference type="PANTHER" id="PTHR24006:SF687">
    <property type="entry name" value="UBIQUITIN CARBOXYL-TERMINAL HYDROLASE 10"/>
    <property type="match status" value="1"/>
</dbReference>
<comment type="caution">
    <text evidence="9">The sequence shown here is derived from an EMBL/GenBank/DDBJ whole genome shotgun (WGS) entry which is preliminary data.</text>
</comment>
<dbReference type="GO" id="GO:0005829">
    <property type="term" value="C:cytosol"/>
    <property type="evidence" value="ECO:0007669"/>
    <property type="project" value="TreeGrafter"/>
</dbReference>
<comment type="catalytic activity">
    <reaction evidence="1 6">
        <text>Thiol-dependent hydrolysis of ester, thioester, amide, peptide and isopeptide bonds formed by the C-terminal Gly of ubiquitin (a 76-residue protein attached to proteins as an intracellular targeting signal).</text>
        <dbReference type="EC" id="3.4.19.12"/>
    </reaction>
</comment>
<feature type="compositionally biased region" description="Basic residues" evidence="7">
    <location>
        <begin position="214"/>
        <end position="223"/>
    </location>
</feature>
<evidence type="ECO:0000256" key="6">
    <source>
        <dbReference type="RuleBase" id="RU366025"/>
    </source>
</evidence>
<feature type="compositionally biased region" description="Basic and acidic residues" evidence="7">
    <location>
        <begin position="356"/>
        <end position="370"/>
    </location>
</feature>
<feature type="region of interest" description="Disordered" evidence="7">
    <location>
        <begin position="858"/>
        <end position="919"/>
    </location>
</feature>
<dbReference type="GO" id="GO:0016579">
    <property type="term" value="P:protein deubiquitination"/>
    <property type="evidence" value="ECO:0007669"/>
    <property type="project" value="InterPro"/>
</dbReference>
<evidence type="ECO:0000256" key="4">
    <source>
        <dbReference type="ARBA" id="ARBA00022801"/>
    </source>
</evidence>
<evidence type="ECO:0000256" key="1">
    <source>
        <dbReference type="ARBA" id="ARBA00000707"/>
    </source>
</evidence>
<feature type="domain" description="USP" evidence="8">
    <location>
        <begin position="488"/>
        <end position="855"/>
    </location>
</feature>
<dbReference type="RefSeq" id="XP_016640487.1">
    <property type="nucleotide sequence ID" value="XM_016790224.1"/>
</dbReference>